<reference evidence="1" key="1">
    <citation type="submission" date="2021-06" db="EMBL/GenBank/DDBJ databases">
        <authorList>
            <person name="Kallberg Y."/>
            <person name="Tangrot J."/>
            <person name="Rosling A."/>
        </authorList>
    </citation>
    <scope>NUCLEOTIDE SEQUENCE</scope>
    <source>
        <strain evidence="1">MA453B</strain>
    </source>
</reference>
<feature type="non-terminal residue" evidence="1">
    <location>
        <position position="1"/>
    </location>
</feature>
<gene>
    <name evidence="1" type="ORF">DERYTH_LOCUS20796</name>
</gene>
<proteinExistence type="predicted"/>
<dbReference type="Proteomes" id="UP000789405">
    <property type="component" value="Unassembled WGS sequence"/>
</dbReference>
<dbReference type="OrthoDB" id="2421350at2759"/>
<organism evidence="1 2">
    <name type="scientific">Dentiscutata erythropus</name>
    <dbReference type="NCBI Taxonomy" id="1348616"/>
    <lineage>
        <taxon>Eukaryota</taxon>
        <taxon>Fungi</taxon>
        <taxon>Fungi incertae sedis</taxon>
        <taxon>Mucoromycota</taxon>
        <taxon>Glomeromycotina</taxon>
        <taxon>Glomeromycetes</taxon>
        <taxon>Diversisporales</taxon>
        <taxon>Gigasporaceae</taxon>
        <taxon>Dentiscutata</taxon>
    </lineage>
</organism>
<sequence length="97" mass="11188">PTDVTLEVYEGACHFFQDTVPDEKISKFSIKRSCDFIKNHTLNESIPNEAENKSFQGIQKTINSIAINPNCDIRELDDKFLECLNWENIGPRLQEEL</sequence>
<dbReference type="EMBL" id="CAJVPY010025218">
    <property type="protein sequence ID" value="CAG8787918.1"/>
    <property type="molecule type" value="Genomic_DNA"/>
</dbReference>
<evidence type="ECO:0000313" key="1">
    <source>
        <dbReference type="EMBL" id="CAG8787918.1"/>
    </source>
</evidence>
<accession>A0A9N9NZF2</accession>
<protein>
    <submittedName>
        <fullName evidence="1">17546_t:CDS:1</fullName>
    </submittedName>
</protein>
<evidence type="ECO:0000313" key="2">
    <source>
        <dbReference type="Proteomes" id="UP000789405"/>
    </source>
</evidence>
<feature type="non-terminal residue" evidence="1">
    <location>
        <position position="97"/>
    </location>
</feature>
<name>A0A9N9NZF2_9GLOM</name>
<comment type="caution">
    <text evidence="1">The sequence shown here is derived from an EMBL/GenBank/DDBJ whole genome shotgun (WGS) entry which is preliminary data.</text>
</comment>
<keyword evidence="2" id="KW-1185">Reference proteome</keyword>
<dbReference type="AlphaFoldDB" id="A0A9N9NZF2"/>